<sequence length="347" mass="40011">MIRITVILSFAVTVCKAQFFLPPRNEDFDASFQNTFEQWLDIDRNTGIVRYHFVHKDDKPIFSPPTFDYQGYQRFGPISGHASLVVSVTKNWPFPYEFVLDVAKIRPDRIGRISPYDYEILEELKKLRPIIQEAINNPSKNFKPPSTFWKPDQIISPSFAKYLQMKGLLPIETESEEEVDNPWSEPFWNPSEIISPSYGKYLQSKGLQLFNKGPKKDGKNKWSDPFWNPSEIISPSYGKYLQNKGLQLFNKGPKKDGNNKWSTFWNSQETISSSYAHYPQSKSGQSKESSYYANYLQSKNGQSKGSSYYAKQLQSKSDQNKGSSYYANRLHNKSDQRKGFKKSADGA</sequence>
<reference evidence="5 6" key="1">
    <citation type="submission" date="2025-04" db="UniProtKB">
        <authorList>
            <consortium name="RefSeq"/>
        </authorList>
    </citation>
    <scope>IDENTIFICATION</scope>
    <source>
        <tissue evidence="5 6">Whole insect</tissue>
    </source>
</reference>
<keyword evidence="4" id="KW-1185">Reference proteome</keyword>
<feature type="compositionally biased region" description="Basic and acidic residues" evidence="1">
    <location>
        <begin position="332"/>
        <end position="347"/>
    </location>
</feature>
<dbReference type="KEGG" id="dvv:114328799"/>
<feature type="compositionally biased region" description="Polar residues" evidence="1">
    <location>
        <begin position="312"/>
        <end position="326"/>
    </location>
</feature>
<dbReference type="RefSeq" id="XP_028133562.1">
    <property type="nucleotide sequence ID" value="XM_028277761.1"/>
</dbReference>
<dbReference type="RefSeq" id="XP_028133561.1">
    <property type="nucleotide sequence ID" value="XM_028277760.1"/>
</dbReference>
<feature type="chain" id="PRO_5044650932" evidence="2">
    <location>
        <begin position="18"/>
        <end position="347"/>
    </location>
</feature>
<reference evidence="3" key="2">
    <citation type="submission" date="2025-05" db="UniProtKB">
        <authorList>
            <consortium name="EnsemblMetazoa"/>
        </authorList>
    </citation>
    <scope>IDENTIFICATION</scope>
</reference>
<feature type="signal peptide" evidence="2">
    <location>
        <begin position="1"/>
        <end position="17"/>
    </location>
</feature>
<keyword evidence="2" id="KW-0732">Signal</keyword>
<dbReference type="GeneID" id="114328799"/>
<accession>A0A6P7FFA4</accession>
<organism evidence="6">
    <name type="scientific">Diabrotica virgifera virgifera</name>
    <name type="common">western corn rootworm</name>
    <dbReference type="NCBI Taxonomy" id="50390"/>
    <lineage>
        <taxon>Eukaryota</taxon>
        <taxon>Metazoa</taxon>
        <taxon>Ecdysozoa</taxon>
        <taxon>Arthropoda</taxon>
        <taxon>Hexapoda</taxon>
        <taxon>Insecta</taxon>
        <taxon>Pterygota</taxon>
        <taxon>Neoptera</taxon>
        <taxon>Endopterygota</taxon>
        <taxon>Coleoptera</taxon>
        <taxon>Polyphaga</taxon>
        <taxon>Cucujiformia</taxon>
        <taxon>Chrysomeloidea</taxon>
        <taxon>Chrysomelidae</taxon>
        <taxon>Galerucinae</taxon>
        <taxon>Diabroticina</taxon>
        <taxon>Diabroticites</taxon>
        <taxon>Diabrotica</taxon>
    </lineage>
</organism>
<evidence type="ECO:0000313" key="6">
    <source>
        <dbReference type="RefSeq" id="XP_028133562.1"/>
    </source>
</evidence>
<feature type="region of interest" description="Disordered" evidence="1">
    <location>
        <begin position="300"/>
        <end position="347"/>
    </location>
</feature>
<evidence type="ECO:0000313" key="5">
    <source>
        <dbReference type="RefSeq" id="XP_028133561.1"/>
    </source>
</evidence>
<evidence type="ECO:0000313" key="3">
    <source>
        <dbReference type="EnsemblMetazoa" id="XP_028133561.1"/>
    </source>
</evidence>
<protein>
    <submittedName>
        <fullName evidence="5 6">Uncharacterized protein LOC114328799</fullName>
    </submittedName>
</protein>
<evidence type="ECO:0000256" key="2">
    <source>
        <dbReference type="SAM" id="SignalP"/>
    </source>
</evidence>
<evidence type="ECO:0000313" key="4">
    <source>
        <dbReference type="Proteomes" id="UP001652700"/>
    </source>
</evidence>
<dbReference type="EnsemblMetazoa" id="XM_028277760.2">
    <property type="protein sequence ID" value="XP_028133561.1"/>
    <property type="gene ID" value="LOC114328799"/>
</dbReference>
<dbReference type="Proteomes" id="UP001652700">
    <property type="component" value="Unplaced"/>
</dbReference>
<name>A0A6P7FFA4_DIAVI</name>
<dbReference type="AlphaFoldDB" id="A0A6P7FFA4"/>
<gene>
    <name evidence="5 6" type="primary">LOC114328799</name>
</gene>
<proteinExistence type="predicted"/>
<dbReference type="EnsemblMetazoa" id="XM_028277761.2">
    <property type="protein sequence ID" value="XP_028133562.1"/>
    <property type="gene ID" value="LOC114328799"/>
</dbReference>
<evidence type="ECO:0000256" key="1">
    <source>
        <dbReference type="SAM" id="MobiDB-lite"/>
    </source>
</evidence>